<feature type="signal peptide" evidence="1">
    <location>
        <begin position="1"/>
        <end position="24"/>
    </location>
</feature>
<dbReference type="PROSITE" id="PS51257">
    <property type="entry name" value="PROKAR_LIPOPROTEIN"/>
    <property type="match status" value="1"/>
</dbReference>
<name>A0A365Y3M9_9BACT</name>
<protein>
    <recommendedName>
        <fullName evidence="4">DUF4843 domain-containing protein</fullName>
    </recommendedName>
</protein>
<dbReference type="RefSeq" id="WP_113615534.1">
    <property type="nucleotide sequence ID" value="NZ_QFFJ01000001.1"/>
</dbReference>
<evidence type="ECO:0000256" key="1">
    <source>
        <dbReference type="SAM" id="SignalP"/>
    </source>
</evidence>
<proteinExistence type="predicted"/>
<keyword evidence="1" id="KW-0732">Signal</keyword>
<accession>A0A365Y3M9</accession>
<dbReference type="OrthoDB" id="1096291at2"/>
<dbReference type="Pfam" id="PF16132">
    <property type="entry name" value="DUF4843"/>
    <property type="match status" value="1"/>
</dbReference>
<gene>
    <name evidence="2" type="ORF">DF182_10285</name>
</gene>
<keyword evidence="3" id="KW-1185">Reference proteome</keyword>
<evidence type="ECO:0000313" key="2">
    <source>
        <dbReference type="EMBL" id="RBL92938.1"/>
    </source>
</evidence>
<dbReference type="EMBL" id="QFFJ01000001">
    <property type="protein sequence ID" value="RBL92938.1"/>
    <property type="molecule type" value="Genomic_DNA"/>
</dbReference>
<sequence>MKKNIRYITAIAAGLLLTAACRKAEIPVYSTTNDIYFSVARNEVIYDTTIVTFAYTPATQDTTIRLLVRALGTPAGHERAVGYRVIDTSASAATAGSQFEIPSKIVIPADSVNCYLPVKLHKTTEMAKRSFSVTLQLENNSDFSTRLGVWVKDKTNNKFVSLVRHVIIVDNRLNKPDKGWYDDFYGPFTAKKMMLMSDLLEVSIMEFYTKVSTADPGATNFYANYLKNYLKDMEAAGTPVMEEDGTPMKMGKYMQ</sequence>
<evidence type="ECO:0008006" key="4">
    <source>
        <dbReference type="Google" id="ProtNLM"/>
    </source>
</evidence>
<comment type="caution">
    <text evidence="2">The sequence shown here is derived from an EMBL/GenBank/DDBJ whole genome shotgun (WGS) entry which is preliminary data.</text>
</comment>
<dbReference type="InterPro" id="IPR032299">
    <property type="entry name" value="DUF4843"/>
</dbReference>
<organism evidence="2 3">
    <name type="scientific">Chitinophaga flava</name>
    <dbReference type="NCBI Taxonomy" id="2259036"/>
    <lineage>
        <taxon>Bacteria</taxon>
        <taxon>Pseudomonadati</taxon>
        <taxon>Bacteroidota</taxon>
        <taxon>Chitinophagia</taxon>
        <taxon>Chitinophagales</taxon>
        <taxon>Chitinophagaceae</taxon>
        <taxon>Chitinophaga</taxon>
    </lineage>
</organism>
<dbReference type="AlphaFoldDB" id="A0A365Y3M9"/>
<evidence type="ECO:0000313" key="3">
    <source>
        <dbReference type="Proteomes" id="UP000253410"/>
    </source>
</evidence>
<reference evidence="2 3" key="1">
    <citation type="submission" date="2018-05" db="EMBL/GenBank/DDBJ databases">
        <title>Chitinophaga sp. K3CV102501T nov., isolated from isolated from a monsoon evergreen broad-leaved forest soil.</title>
        <authorList>
            <person name="Lv Y."/>
        </authorList>
    </citation>
    <scope>NUCLEOTIDE SEQUENCE [LARGE SCALE GENOMIC DNA]</scope>
    <source>
        <strain evidence="2 3">GDMCC 1.1325</strain>
    </source>
</reference>
<dbReference type="Proteomes" id="UP000253410">
    <property type="component" value="Unassembled WGS sequence"/>
</dbReference>
<feature type="chain" id="PRO_5016619478" description="DUF4843 domain-containing protein" evidence="1">
    <location>
        <begin position="25"/>
        <end position="255"/>
    </location>
</feature>